<dbReference type="Gene3D" id="3.10.450.50">
    <property type="match status" value="1"/>
</dbReference>
<reference evidence="2 3" key="1">
    <citation type="submission" date="2016-10" db="EMBL/GenBank/DDBJ databases">
        <authorList>
            <person name="de Groot N.N."/>
        </authorList>
    </citation>
    <scope>NUCLEOTIDE SEQUENCE [LARGE SCALE GENOMIC DNA]</scope>
    <source>
        <strain evidence="2 3">DSM 25186</strain>
    </source>
</reference>
<dbReference type="EMBL" id="FNFO01000004">
    <property type="protein sequence ID" value="SDL11843.1"/>
    <property type="molecule type" value="Genomic_DNA"/>
</dbReference>
<organism evidence="2 3">
    <name type="scientific">Catalinimonas alkaloidigena</name>
    <dbReference type="NCBI Taxonomy" id="1075417"/>
    <lineage>
        <taxon>Bacteria</taxon>
        <taxon>Pseudomonadati</taxon>
        <taxon>Bacteroidota</taxon>
        <taxon>Cytophagia</taxon>
        <taxon>Cytophagales</taxon>
        <taxon>Catalimonadaceae</taxon>
        <taxon>Catalinimonas</taxon>
    </lineage>
</organism>
<feature type="signal peptide" evidence="1">
    <location>
        <begin position="1"/>
        <end position="23"/>
    </location>
</feature>
<dbReference type="Proteomes" id="UP000198510">
    <property type="component" value="Unassembled WGS sequence"/>
</dbReference>
<dbReference type="InterPro" id="IPR039437">
    <property type="entry name" value="FrzH/put_lumazine-bd"/>
</dbReference>
<evidence type="ECO:0000313" key="2">
    <source>
        <dbReference type="EMBL" id="SDL11843.1"/>
    </source>
</evidence>
<accession>A0A1G9HH62</accession>
<dbReference type="SUPFAM" id="SSF54427">
    <property type="entry name" value="NTF2-like"/>
    <property type="match status" value="1"/>
</dbReference>
<dbReference type="InterPro" id="IPR032710">
    <property type="entry name" value="NTF2-like_dom_sf"/>
</dbReference>
<gene>
    <name evidence="2" type="ORF">SAMN05421823_104425</name>
</gene>
<proteinExistence type="predicted"/>
<dbReference type="STRING" id="1075417.SAMN05421823_104425"/>
<evidence type="ECO:0000256" key="1">
    <source>
        <dbReference type="SAM" id="SignalP"/>
    </source>
</evidence>
<name>A0A1G9HH62_9BACT</name>
<keyword evidence="1" id="KW-0732">Signal</keyword>
<protein>
    <submittedName>
        <fullName evidence="2">Putative lumazine-binding</fullName>
    </submittedName>
</protein>
<sequence>MRAPLLYACFCTLLLSHALCAQANRTAQDEVLDVVDQLFEAMQKGDSTMARTVFTKNARAFSVVTQAGQPVLQEGSIDAFIKAIGTPHKEVWNERVWDIEVRIDGALATVWERYAFYLDDRLHHCGTDAFQLFRGPDGWKIFHIADTRQEQGCTDPPTR</sequence>
<dbReference type="OrthoDB" id="117186at2"/>
<keyword evidence="3" id="KW-1185">Reference proteome</keyword>
<dbReference type="Pfam" id="PF12893">
    <property type="entry name" value="Lumazine_bd_2"/>
    <property type="match status" value="1"/>
</dbReference>
<evidence type="ECO:0000313" key="3">
    <source>
        <dbReference type="Proteomes" id="UP000198510"/>
    </source>
</evidence>
<dbReference type="RefSeq" id="WP_143017262.1">
    <property type="nucleotide sequence ID" value="NZ_FNFO01000004.1"/>
</dbReference>
<feature type="chain" id="PRO_5011535238" evidence="1">
    <location>
        <begin position="24"/>
        <end position="159"/>
    </location>
</feature>
<dbReference type="AlphaFoldDB" id="A0A1G9HH62"/>